<evidence type="ECO:0000313" key="1">
    <source>
        <dbReference type="EMBL" id="VVA98370.1"/>
    </source>
</evidence>
<comment type="caution">
    <text evidence="1">The sequence shown here is derived from an EMBL/GenBank/DDBJ whole genome shotgun (WGS) entry which is preliminary data.</text>
</comment>
<reference evidence="1" key="1">
    <citation type="submission" date="2019-07" db="EMBL/GenBank/DDBJ databases">
        <authorList>
            <person name="Dittberner H."/>
        </authorList>
    </citation>
    <scope>NUCLEOTIDE SEQUENCE [LARGE SCALE GENOMIC DNA]</scope>
</reference>
<dbReference type="Proteomes" id="UP000489600">
    <property type="component" value="Unassembled WGS sequence"/>
</dbReference>
<dbReference type="EMBL" id="CABITT030000003">
    <property type="protein sequence ID" value="VVA98370.1"/>
    <property type="molecule type" value="Genomic_DNA"/>
</dbReference>
<organism evidence="1 2">
    <name type="scientific">Arabis nemorensis</name>
    <dbReference type="NCBI Taxonomy" id="586526"/>
    <lineage>
        <taxon>Eukaryota</taxon>
        <taxon>Viridiplantae</taxon>
        <taxon>Streptophyta</taxon>
        <taxon>Embryophyta</taxon>
        <taxon>Tracheophyta</taxon>
        <taxon>Spermatophyta</taxon>
        <taxon>Magnoliopsida</taxon>
        <taxon>eudicotyledons</taxon>
        <taxon>Gunneridae</taxon>
        <taxon>Pentapetalae</taxon>
        <taxon>rosids</taxon>
        <taxon>malvids</taxon>
        <taxon>Brassicales</taxon>
        <taxon>Brassicaceae</taxon>
        <taxon>Arabideae</taxon>
        <taxon>Arabis</taxon>
    </lineage>
</organism>
<evidence type="ECO:0000313" key="2">
    <source>
        <dbReference type="Proteomes" id="UP000489600"/>
    </source>
</evidence>
<proteinExistence type="predicted"/>
<gene>
    <name evidence="1" type="ORF">ANE_LOCUS8815</name>
</gene>
<dbReference type="AlphaFoldDB" id="A0A565BBV1"/>
<name>A0A565BBV1_9BRAS</name>
<keyword evidence="2" id="KW-1185">Reference proteome</keyword>
<dbReference type="OrthoDB" id="1751735at2759"/>
<accession>A0A565BBV1</accession>
<protein>
    <submittedName>
        <fullName evidence="1">Uncharacterized protein</fullName>
    </submittedName>
</protein>
<sequence>MQMTSAIEKQRNMFDAQYLKASMNSPLTYQDNNYNSTGTIITLNEPRNGYNFHPTQEKLQFNNYQHYNMVQGSTNPYMSIEQQSMHDSSKITTQQQLQLNNHCVTHDSRHNGTFLPTTLPPVIDSSHQGTSSNTIPFWMKPLPVQTYIPHHTYSSYPPYKTLEVVRTQLSALQNTRASRIQETPSCETNLSSPVTRDEVDPVDKYIDWDKVKEMDFELDPVEVLEALGFGVSP</sequence>